<dbReference type="Proteomes" id="UP001457282">
    <property type="component" value="Unassembled WGS sequence"/>
</dbReference>
<reference evidence="2 3" key="1">
    <citation type="journal article" date="2023" name="G3 (Bethesda)">
        <title>A chromosome-length genome assembly and annotation of blackberry (Rubus argutus, cv. 'Hillquist').</title>
        <authorList>
            <person name="Bruna T."/>
            <person name="Aryal R."/>
            <person name="Dudchenko O."/>
            <person name="Sargent D.J."/>
            <person name="Mead D."/>
            <person name="Buti M."/>
            <person name="Cavallini A."/>
            <person name="Hytonen T."/>
            <person name="Andres J."/>
            <person name="Pham M."/>
            <person name="Weisz D."/>
            <person name="Mascagni F."/>
            <person name="Usai G."/>
            <person name="Natali L."/>
            <person name="Bassil N."/>
            <person name="Fernandez G.E."/>
            <person name="Lomsadze A."/>
            <person name="Armour M."/>
            <person name="Olukolu B."/>
            <person name="Poorten T."/>
            <person name="Britton C."/>
            <person name="Davik J."/>
            <person name="Ashrafi H."/>
            <person name="Aiden E.L."/>
            <person name="Borodovsky M."/>
            <person name="Worthington M."/>
        </authorList>
    </citation>
    <scope>NUCLEOTIDE SEQUENCE [LARGE SCALE GENOMIC DNA]</scope>
    <source>
        <strain evidence="2">PI 553951</strain>
    </source>
</reference>
<feature type="chain" id="PRO_5043452667" evidence="1">
    <location>
        <begin position="24"/>
        <end position="93"/>
    </location>
</feature>
<keyword evidence="3" id="KW-1185">Reference proteome</keyword>
<evidence type="ECO:0000313" key="2">
    <source>
        <dbReference type="EMBL" id="KAK9938890.1"/>
    </source>
</evidence>
<gene>
    <name evidence="2" type="ORF">M0R45_015604</name>
</gene>
<feature type="signal peptide" evidence="1">
    <location>
        <begin position="1"/>
        <end position="23"/>
    </location>
</feature>
<protein>
    <submittedName>
        <fullName evidence="2">Uncharacterized protein</fullName>
    </submittedName>
</protein>
<evidence type="ECO:0000313" key="3">
    <source>
        <dbReference type="Proteomes" id="UP001457282"/>
    </source>
</evidence>
<dbReference type="AlphaFoldDB" id="A0AAW1XS44"/>
<organism evidence="2 3">
    <name type="scientific">Rubus argutus</name>
    <name type="common">Southern blackberry</name>
    <dbReference type="NCBI Taxonomy" id="59490"/>
    <lineage>
        <taxon>Eukaryota</taxon>
        <taxon>Viridiplantae</taxon>
        <taxon>Streptophyta</taxon>
        <taxon>Embryophyta</taxon>
        <taxon>Tracheophyta</taxon>
        <taxon>Spermatophyta</taxon>
        <taxon>Magnoliopsida</taxon>
        <taxon>eudicotyledons</taxon>
        <taxon>Gunneridae</taxon>
        <taxon>Pentapetalae</taxon>
        <taxon>rosids</taxon>
        <taxon>fabids</taxon>
        <taxon>Rosales</taxon>
        <taxon>Rosaceae</taxon>
        <taxon>Rosoideae</taxon>
        <taxon>Rosoideae incertae sedis</taxon>
        <taxon>Rubus</taxon>
    </lineage>
</organism>
<dbReference type="EMBL" id="JBEDUW010000003">
    <property type="protein sequence ID" value="KAK9938890.1"/>
    <property type="molecule type" value="Genomic_DNA"/>
</dbReference>
<proteinExistence type="predicted"/>
<evidence type="ECO:0000256" key="1">
    <source>
        <dbReference type="SAM" id="SignalP"/>
    </source>
</evidence>
<comment type="caution">
    <text evidence="2">The sequence shown here is derived from an EMBL/GenBank/DDBJ whole genome shotgun (WGS) entry which is preliminary data.</text>
</comment>
<sequence>MQRNGRRWWWLRTDATWLSGLTAELEAGVAMARSGGAADVIDAERRPARVTFGAWQQRRRLGSAAAGADALVWAHGREAFWWSDAVWAELGLS</sequence>
<accession>A0AAW1XS44</accession>
<keyword evidence="1" id="KW-0732">Signal</keyword>
<name>A0AAW1XS44_RUBAR</name>